<dbReference type="EMBL" id="RHIB01000003">
    <property type="protein sequence ID" value="RNA66843.1"/>
    <property type="molecule type" value="Genomic_DNA"/>
</dbReference>
<evidence type="ECO:0000256" key="1">
    <source>
        <dbReference type="SAM" id="Coils"/>
    </source>
</evidence>
<evidence type="ECO:0000313" key="4">
    <source>
        <dbReference type="Proteomes" id="UP000278746"/>
    </source>
</evidence>
<feature type="coiled-coil region" evidence="1">
    <location>
        <begin position="82"/>
        <end position="109"/>
    </location>
</feature>
<name>A0A3M7TMI1_9BACI</name>
<dbReference type="RefSeq" id="WP_122900689.1">
    <property type="nucleotide sequence ID" value="NZ_RHIB01000003.1"/>
</dbReference>
<organism evidence="3 4">
    <name type="scientific">Alteribacter keqinensis</name>
    <dbReference type="NCBI Taxonomy" id="2483800"/>
    <lineage>
        <taxon>Bacteria</taxon>
        <taxon>Bacillati</taxon>
        <taxon>Bacillota</taxon>
        <taxon>Bacilli</taxon>
        <taxon>Bacillales</taxon>
        <taxon>Bacillaceae</taxon>
        <taxon>Alteribacter</taxon>
    </lineage>
</organism>
<keyword evidence="4" id="KW-1185">Reference proteome</keyword>
<feature type="domain" description="Putative Flp pilus-assembly TadG-like N-terminal" evidence="2">
    <location>
        <begin position="10"/>
        <end position="56"/>
    </location>
</feature>
<protein>
    <recommendedName>
        <fullName evidence="2">Putative Flp pilus-assembly TadG-like N-terminal domain-containing protein</fullName>
    </recommendedName>
</protein>
<comment type="caution">
    <text evidence="3">The sequence shown here is derived from an EMBL/GenBank/DDBJ whole genome shotgun (WGS) entry which is preliminary data.</text>
</comment>
<dbReference type="Proteomes" id="UP000278746">
    <property type="component" value="Unassembled WGS sequence"/>
</dbReference>
<dbReference type="Pfam" id="PF13400">
    <property type="entry name" value="Tad"/>
    <property type="match status" value="1"/>
</dbReference>
<dbReference type="AlphaFoldDB" id="A0A3M7TMI1"/>
<accession>A0A3M7TMI1</accession>
<gene>
    <name evidence="3" type="ORF">EBO34_16685</name>
</gene>
<dbReference type="OrthoDB" id="2857582at2"/>
<proteinExistence type="predicted"/>
<reference evidence="3 4" key="1">
    <citation type="submission" date="2018-10" db="EMBL/GenBank/DDBJ databases">
        <title>Bacillus Keqinensis sp. nov., a moderately halophilic bacterium isolated from a saline-alkaline lake.</title>
        <authorList>
            <person name="Wang H."/>
        </authorList>
    </citation>
    <scope>NUCLEOTIDE SEQUENCE [LARGE SCALE GENOMIC DNA]</scope>
    <source>
        <strain evidence="3 4">KQ-3</strain>
    </source>
</reference>
<evidence type="ECO:0000313" key="3">
    <source>
        <dbReference type="EMBL" id="RNA66843.1"/>
    </source>
</evidence>
<evidence type="ECO:0000259" key="2">
    <source>
        <dbReference type="Pfam" id="PF13400"/>
    </source>
</evidence>
<sequence>MKKVLKEERGSTLLVIVGVLMIAIFLSFIFFDMFTTFANKRVSQTSADAGAIAAANQIRDAYEEELTDEILSRFDDLADDIGDELDDRLEELLDARDEDEEEDEEEIDEDDLLDEIYDDWEIPDSILERLKDPTAEIDVVDAILYFFEGDHGDVTAIMCRGVQQRWGSIEEAATYFAEKNGAVNEGPDDVIVRFPYNNEMRVQVYAKRNPSYVTVSSEDLSNNDLYAQAAANVESIPGFQFVVGRCQ</sequence>
<dbReference type="InterPro" id="IPR028087">
    <property type="entry name" value="Tad_N"/>
</dbReference>
<keyword evidence="1" id="KW-0175">Coiled coil</keyword>